<feature type="transmembrane region" description="Helical" evidence="1">
    <location>
        <begin position="102"/>
        <end position="123"/>
    </location>
</feature>
<evidence type="ECO:0000313" key="2">
    <source>
        <dbReference type="EMBL" id="EFW90857.1"/>
    </source>
</evidence>
<reference evidence="5" key="2">
    <citation type="submission" date="2016-11" db="EMBL/GenBank/DDBJ databases">
        <authorList>
            <person name="Varghese N."/>
            <person name="Submissions S."/>
        </authorList>
    </citation>
    <scope>NUCLEOTIDE SEQUENCE [LARGE SCALE GENOMIC DNA]</scope>
    <source>
        <strain evidence="5">DX253</strain>
    </source>
</reference>
<dbReference type="InterPro" id="IPR040493">
    <property type="entry name" value="DUF5518"/>
</dbReference>
<proteinExistence type="predicted"/>
<dbReference type="EMBL" id="FRAN01000001">
    <property type="protein sequence ID" value="SHK24112.1"/>
    <property type="molecule type" value="Genomic_DNA"/>
</dbReference>
<keyword evidence="1" id="KW-0812">Transmembrane</keyword>
<reference evidence="3" key="3">
    <citation type="submission" date="2016-11" db="EMBL/GenBank/DDBJ databases">
        <authorList>
            <person name="Jaros S."/>
            <person name="Januszkiewicz K."/>
            <person name="Wedrychowicz H."/>
        </authorList>
    </citation>
    <scope>NUCLEOTIDE SEQUENCE [LARGE SCALE GENOMIC DNA]</scope>
    <source>
        <strain evidence="3">DX253</strain>
    </source>
</reference>
<keyword evidence="5" id="KW-1185">Reference proteome</keyword>
<evidence type="ECO:0000313" key="3">
    <source>
        <dbReference type="EMBL" id="SHK24112.1"/>
    </source>
</evidence>
<name>E7QX54_HALPU</name>
<dbReference type="EMBL" id="AEMG01000019">
    <property type="protein sequence ID" value="EFW90857.1"/>
    <property type="molecule type" value="Genomic_DNA"/>
</dbReference>
<accession>E7QX54</accession>
<dbReference type="Proteomes" id="UP000003751">
    <property type="component" value="Unassembled WGS sequence"/>
</dbReference>
<dbReference type="Pfam" id="PF17647">
    <property type="entry name" value="DUF5518"/>
    <property type="match status" value="1"/>
</dbReference>
<keyword evidence="1" id="KW-1133">Transmembrane helix</keyword>
<keyword evidence="1" id="KW-0472">Membrane</keyword>
<dbReference type="OrthoDB" id="177437at2157"/>
<dbReference type="AlphaFoldDB" id="E7QX54"/>
<organism evidence="2 4">
    <name type="scientific">Haladaptatus paucihalophilus DX253</name>
    <dbReference type="NCBI Taxonomy" id="797209"/>
    <lineage>
        <taxon>Archaea</taxon>
        <taxon>Methanobacteriati</taxon>
        <taxon>Methanobacteriota</taxon>
        <taxon>Stenosarchaea group</taxon>
        <taxon>Halobacteria</taxon>
        <taxon>Halobacteriales</taxon>
        <taxon>Haladaptataceae</taxon>
        <taxon>Haladaptatus</taxon>
    </lineage>
</organism>
<protein>
    <submittedName>
        <fullName evidence="2">Uncharacterized protein</fullName>
    </submittedName>
</protein>
<dbReference type="eggNOG" id="arCOG08994">
    <property type="taxonomic scope" value="Archaea"/>
</dbReference>
<gene>
    <name evidence="3" type="ORF">SAMN05444342_1073</name>
    <name evidence="2" type="ORF">ZOD2009_16963</name>
</gene>
<feature type="transmembrane region" description="Helical" evidence="1">
    <location>
        <begin position="69"/>
        <end position="90"/>
    </location>
</feature>
<evidence type="ECO:0000256" key="1">
    <source>
        <dbReference type="SAM" id="Phobius"/>
    </source>
</evidence>
<evidence type="ECO:0000313" key="4">
    <source>
        <dbReference type="Proteomes" id="UP000003751"/>
    </source>
</evidence>
<feature type="transmembrane region" description="Helical" evidence="1">
    <location>
        <begin position="36"/>
        <end position="57"/>
    </location>
</feature>
<reference evidence="2 4" key="1">
    <citation type="journal article" date="2014" name="ISME J.">
        <title>Trehalose/2-sulfotrehalose biosynthesis and glycine-betaine uptake are widely spread mechanisms for osmoadaptation in the Halobacteriales.</title>
        <authorList>
            <person name="Youssef N.H."/>
            <person name="Savage-Ashlock K.N."/>
            <person name="McCully A.L."/>
            <person name="Luedtke B."/>
            <person name="Shaw E.I."/>
            <person name="Hoff W.D."/>
            <person name="Elshahed M.S."/>
        </authorList>
    </citation>
    <scope>NUCLEOTIDE SEQUENCE [LARGE SCALE GENOMIC DNA]</scope>
    <source>
        <strain evidence="2 4">DX253</strain>
    </source>
</reference>
<feature type="transmembrane region" description="Helical" evidence="1">
    <location>
        <begin position="12"/>
        <end position="30"/>
    </location>
</feature>
<evidence type="ECO:0000313" key="5">
    <source>
        <dbReference type="Proteomes" id="UP000184203"/>
    </source>
</evidence>
<dbReference type="PATRIC" id="fig|797209.4.peg.3318"/>
<dbReference type="Proteomes" id="UP000184203">
    <property type="component" value="Unassembled WGS sequence"/>
</dbReference>
<sequence>MIRNFREFVTAHPWAYALPAGLISSAYVLINSPGSSALDFGVIFWPGLVGGVVTLGGKKEAQRIGFQTGLVGSLPILWNAIPTVGAILRFDQPMSFGALEVLVVFVLVAFVALMVGLSGAIAAMTGEWLSRKLGSGEPTPVTG</sequence>